<keyword evidence="2" id="KW-0675">Receptor</keyword>
<dbReference type="SUPFAM" id="SSF52200">
    <property type="entry name" value="Toll/Interleukin receptor TIR domain"/>
    <property type="match status" value="1"/>
</dbReference>
<proteinExistence type="predicted"/>
<accession>A0AAU8A9X5</accession>
<evidence type="ECO:0000313" key="2">
    <source>
        <dbReference type="EMBL" id="XCC62385.1"/>
    </source>
</evidence>
<reference evidence="2" key="1">
    <citation type="submission" date="2023-02" db="EMBL/GenBank/DDBJ databases">
        <title>Gut commensal Christensenella minuta modulates host metabolism via a new class of secondary bile acids.</title>
        <authorList>
            <person name="Liu C."/>
        </authorList>
    </citation>
    <scope>NUCLEOTIDE SEQUENCE</scope>
    <source>
        <strain evidence="2">CA70</strain>
    </source>
</reference>
<feature type="domain" description="SEFIR" evidence="1">
    <location>
        <begin position="8"/>
        <end position="141"/>
    </location>
</feature>
<dbReference type="GO" id="GO:0007165">
    <property type="term" value="P:signal transduction"/>
    <property type="evidence" value="ECO:0007669"/>
    <property type="project" value="InterPro"/>
</dbReference>
<dbReference type="PROSITE" id="PS51534">
    <property type="entry name" value="SEFIR"/>
    <property type="match status" value="1"/>
</dbReference>
<sequence>MGFMEDKIPKIFISYSWVVSERVLELAERLVANGVDVVLDKWDLKEGQDKYAFMEQCVVNTGIDKVLLICDKSYCDKANSRAGGVGDETVIISPEIYNQVNQEKFLPIIFEVDEYNKPYIPAYIKSRIYFDLSTKDDQYEVEYEKLLRNIYNKPLYKKPALGKKPDWLENDTVDLSSIRDLIRQTRGYTGGNKTKADFLLRNAVSLFSMALLEYVIPQMNDKILLTKIEEMKPLRDLYIDFIEAVIYSDLPLVDTITSFFEQTYNTTHDASIPGLSSYNSSDFEHYDFFIWETFIATAAILFHYEKYAELRDVLLHTYFLRESYFDESYMKEHDYCVFRKYLRTIEGECKANCDTPKLYSLAGRMLTQREKKPLLTSQSLSRADVLLYQLRNAIGLSTSNTEYWFPSSYCYFKGGESMWIKLKSKKYCQKILPLFGVATIEELRERLANCTTDRRMSYPYSFDPAPNILSSINLDSIATLN</sequence>
<dbReference type="InterPro" id="IPR035897">
    <property type="entry name" value="Toll_tir_struct_dom_sf"/>
</dbReference>
<dbReference type="EMBL" id="CP117826">
    <property type="protein sequence ID" value="XCC62385.1"/>
    <property type="molecule type" value="Genomic_DNA"/>
</dbReference>
<name>A0AAU8A9X5_9FIRM</name>
<organism evidence="2">
    <name type="scientific">Christensenella massiliensis</name>
    <dbReference type="NCBI Taxonomy" id="1805714"/>
    <lineage>
        <taxon>Bacteria</taxon>
        <taxon>Bacillati</taxon>
        <taxon>Bacillota</taxon>
        <taxon>Clostridia</taxon>
        <taxon>Christensenellales</taxon>
        <taxon>Christensenellaceae</taxon>
        <taxon>Christensenella</taxon>
    </lineage>
</organism>
<dbReference type="AlphaFoldDB" id="A0AAU8A9X5"/>
<dbReference type="Gene3D" id="3.40.50.10140">
    <property type="entry name" value="Toll/interleukin-1 receptor homology (TIR) domain"/>
    <property type="match status" value="1"/>
</dbReference>
<dbReference type="RefSeq" id="WP_079545292.1">
    <property type="nucleotide sequence ID" value="NZ_CP117826.1"/>
</dbReference>
<protein>
    <submittedName>
        <fullName evidence="2">Toll/interleukin-1 receptor domain-containing protein</fullName>
    </submittedName>
</protein>
<evidence type="ECO:0000259" key="1">
    <source>
        <dbReference type="PROSITE" id="PS51534"/>
    </source>
</evidence>
<dbReference type="InterPro" id="IPR000157">
    <property type="entry name" value="TIR_dom"/>
</dbReference>
<dbReference type="InterPro" id="IPR013568">
    <property type="entry name" value="SEFIR_dom"/>
</dbReference>
<dbReference type="Pfam" id="PF13676">
    <property type="entry name" value="TIR_2"/>
    <property type="match status" value="1"/>
</dbReference>
<gene>
    <name evidence="2" type="ORF">PUP29_00120</name>
</gene>